<keyword evidence="1" id="KW-0175">Coiled coil</keyword>
<dbReference type="AlphaFoldDB" id="A0AA36DQV4"/>
<feature type="region of interest" description="Disordered" evidence="2">
    <location>
        <begin position="230"/>
        <end position="265"/>
    </location>
</feature>
<organism evidence="3 4">
    <name type="scientific">Cylicocyclus nassatus</name>
    <name type="common">Nematode worm</name>
    <dbReference type="NCBI Taxonomy" id="53992"/>
    <lineage>
        <taxon>Eukaryota</taxon>
        <taxon>Metazoa</taxon>
        <taxon>Ecdysozoa</taxon>
        <taxon>Nematoda</taxon>
        <taxon>Chromadorea</taxon>
        <taxon>Rhabditida</taxon>
        <taxon>Rhabditina</taxon>
        <taxon>Rhabditomorpha</taxon>
        <taxon>Strongyloidea</taxon>
        <taxon>Strongylidae</taxon>
        <taxon>Cylicocyclus</taxon>
    </lineage>
</organism>
<protein>
    <submittedName>
        <fullName evidence="3">Uncharacterized protein</fullName>
    </submittedName>
</protein>
<comment type="caution">
    <text evidence="3">The sequence shown here is derived from an EMBL/GenBank/DDBJ whole genome shotgun (WGS) entry which is preliminary data.</text>
</comment>
<dbReference type="EMBL" id="CATQJL010000001">
    <property type="protein sequence ID" value="CAJ0590974.1"/>
    <property type="molecule type" value="Genomic_DNA"/>
</dbReference>
<reference evidence="3" key="1">
    <citation type="submission" date="2023-07" db="EMBL/GenBank/DDBJ databases">
        <authorList>
            <consortium name="CYATHOMIX"/>
        </authorList>
    </citation>
    <scope>NUCLEOTIDE SEQUENCE</scope>
    <source>
        <strain evidence="3">N/A</strain>
    </source>
</reference>
<evidence type="ECO:0000256" key="2">
    <source>
        <dbReference type="SAM" id="MobiDB-lite"/>
    </source>
</evidence>
<feature type="coiled-coil region" evidence="1">
    <location>
        <begin position="30"/>
        <end position="57"/>
    </location>
</feature>
<evidence type="ECO:0000313" key="4">
    <source>
        <dbReference type="Proteomes" id="UP001176961"/>
    </source>
</evidence>
<name>A0AA36DQV4_CYLNA</name>
<evidence type="ECO:0000256" key="1">
    <source>
        <dbReference type="SAM" id="Coils"/>
    </source>
</evidence>
<keyword evidence="4" id="KW-1185">Reference proteome</keyword>
<accession>A0AA36DQV4</accession>
<evidence type="ECO:0000313" key="3">
    <source>
        <dbReference type="EMBL" id="CAJ0590974.1"/>
    </source>
</evidence>
<gene>
    <name evidence="3" type="ORF">CYNAS_LOCUS2957</name>
</gene>
<proteinExistence type="predicted"/>
<dbReference type="Proteomes" id="UP001176961">
    <property type="component" value="Unassembled WGS sequence"/>
</dbReference>
<sequence>MSDVNSSVTSALKAILSESENVDSHLSTALMSLGSAINQLNTKQEKVEKELELVRRMTRTNWLMVINMPIPFGLSKGQALQNLLSDLDYKKPLFDSERDLLASDILYVNRNGLICNMAFFVAQRHYEFMMGANFQKKIVLHNQKLPKERWISIGRVLTPNERNDYDMACALKRLIIAEMNQRRKADPKYPVMFVLVCKRTLRLRIEKQYFTLEEAAARYSIPVEAIVEERNRNGNAHSSEVRSTGKRPASTDNSAEGPSAKTAKH</sequence>
<feature type="compositionally biased region" description="Polar residues" evidence="2">
    <location>
        <begin position="233"/>
        <end position="242"/>
    </location>
</feature>